<dbReference type="InterPro" id="IPR036047">
    <property type="entry name" value="F-box-like_dom_sf"/>
</dbReference>
<protein>
    <submittedName>
        <fullName evidence="1">Uncharacterized protein</fullName>
    </submittedName>
</protein>
<dbReference type="Gene3D" id="3.80.10.10">
    <property type="entry name" value="Ribonuclease Inhibitor"/>
    <property type="match status" value="1"/>
</dbReference>
<dbReference type="Proteomes" id="UP000186601">
    <property type="component" value="Unassembled WGS sequence"/>
</dbReference>
<gene>
    <name evidence="1" type="ORF">PHLCEN_2v591</name>
</gene>
<comment type="caution">
    <text evidence="1">The sequence shown here is derived from an EMBL/GenBank/DDBJ whole genome shotgun (WGS) entry which is preliminary data.</text>
</comment>
<evidence type="ECO:0000313" key="1">
    <source>
        <dbReference type="EMBL" id="PSS37575.1"/>
    </source>
</evidence>
<proteinExistence type="predicted"/>
<dbReference type="EMBL" id="MLYV02000035">
    <property type="protein sequence ID" value="PSS37575.1"/>
    <property type="molecule type" value="Genomic_DNA"/>
</dbReference>
<accession>A0A2R6S5P5</accession>
<dbReference type="CDD" id="cd09917">
    <property type="entry name" value="F-box_SF"/>
    <property type="match status" value="1"/>
</dbReference>
<dbReference type="InterPro" id="IPR032675">
    <property type="entry name" value="LRR_dom_sf"/>
</dbReference>
<organism evidence="1 2">
    <name type="scientific">Hermanssonia centrifuga</name>
    <dbReference type="NCBI Taxonomy" id="98765"/>
    <lineage>
        <taxon>Eukaryota</taxon>
        <taxon>Fungi</taxon>
        <taxon>Dikarya</taxon>
        <taxon>Basidiomycota</taxon>
        <taxon>Agaricomycotina</taxon>
        <taxon>Agaricomycetes</taxon>
        <taxon>Polyporales</taxon>
        <taxon>Meruliaceae</taxon>
        <taxon>Hermanssonia</taxon>
    </lineage>
</organism>
<sequence>MSSIPPELSDYVIDFLHDDRPSLKACSLTCRTWHPAARHHLFRTVTFSSPRSREDFQQLLHAAPYIGQFARDVRLGKWSPYVAKGEIYKPEQLSMIFCALPAVERLELVLVEMDAVLESSLIRHFTSVTQLSLEYCRFPAFGALVGLLRSFPALERLNLRGVSWEKVEEVAFPARPNSVNAPALRNLVLAKDMELDVLVEWMLSEGLCDNLETFSGSCKHDADAIIIGELLRAAGPSLINLELDWYCASYNDIFLPLEFTVSPCTSLQTLTLNCPIDLHATLPWVSSLLSQVCPASLQKLTFGIRLLGSLDAIDWKRVEAILSPDIFKKFNTLQFSIAAWHTASQRGAEVQSSIRQRLPQLALAGKDYDGGYVNMGNILG</sequence>
<name>A0A2R6S5P5_9APHY</name>
<dbReference type="OrthoDB" id="2977329at2759"/>
<dbReference type="SUPFAM" id="SSF81383">
    <property type="entry name" value="F-box domain"/>
    <property type="match status" value="1"/>
</dbReference>
<dbReference type="STRING" id="98765.A0A2R6S5P5"/>
<keyword evidence="2" id="KW-1185">Reference proteome</keyword>
<evidence type="ECO:0000313" key="2">
    <source>
        <dbReference type="Proteomes" id="UP000186601"/>
    </source>
</evidence>
<dbReference type="SUPFAM" id="SSF52047">
    <property type="entry name" value="RNI-like"/>
    <property type="match status" value="1"/>
</dbReference>
<reference evidence="1 2" key="1">
    <citation type="submission" date="2018-02" db="EMBL/GenBank/DDBJ databases">
        <title>Genome sequence of the basidiomycete white-rot fungus Phlebia centrifuga.</title>
        <authorList>
            <person name="Granchi Z."/>
            <person name="Peng M."/>
            <person name="de Vries R.P."/>
            <person name="Hilden K."/>
            <person name="Makela M.R."/>
            <person name="Grigoriev I."/>
            <person name="Riley R."/>
        </authorList>
    </citation>
    <scope>NUCLEOTIDE SEQUENCE [LARGE SCALE GENOMIC DNA]</scope>
    <source>
        <strain evidence="1 2">FBCC195</strain>
    </source>
</reference>
<dbReference type="AlphaFoldDB" id="A0A2R6S5P5"/>